<reference evidence="1 2" key="3">
    <citation type="journal article" date="2011" name="Nat. Chem. Biol.">
        <title>Reveromycin A biosynthesis uses RevG and RevJ for stereospecific spiroacetal formation.</title>
        <authorList>
            <person name="Takahashi S."/>
            <person name="Toyoda A."/>
            <person name="Sekiyama Y."/>
            <person name="Takagi H."/>
            <person name="Nogawa T."/>
            <person name="Uramoto M."/>
            <person name="Suzuki R."/>
            <person name="Koshino H."/>
            <person name="Kumano T."/>
            <person name="Panthee S."/>
            <person name="Dairi T."/>
            <person name="Ishikawa J."/>
            <person name="Ikeda H."/>
            <person name="Sakaki Y."/>
            <person name="Osada H."/>
        </authorList>
    </citation>
    <scope>NUCLEOTIDE SEQUENCE [LARGE SCALE GENOMIC DNA]</scope>
    <source>
        <strain evidence="1 2">SN-593</strain>
    </source>
</reference>
<dbReference type="Proteomes" id="UP000595703">
    <property type="component" value="Chromosome"/>
</dbReference>
<dbReference type="KEGG" id="arev:RVR_8260"/>
<accession>A0A7U3UY52</accession>
<reference evidence="1 2" key="4">
    <citation type="journal article" date="2020" name="Sci. Rep.">
        <title>beta-carboline chemical signals induce reveromycin production through a LuxR family regulator in Streptomyces sp. SN-593.</title>
        <authorList>
            <person name="Panthee S."/>
            <person name="Kito N."/>
            <person name="Hayashi T."/>
            <person name="Shimizu T."/>
            <person name="Ishikawa J."/>
            <person name="Hamamoto H."/>
            <person name="Osada H."/>
            <person name="Takahashi S."/>
        </authorList>
    </citation>
    <scope>NUCLEOTIDE SEQUENCE [LARGE SCALE GENOMIC DNA]</scope>
    <source>
        <strain evidence="1 2">SN-593</strain>
    </source>
</reference>
<dbReference type="RefSeq" id="WP_237405035.1">
    <property type="nucleotide sequence ID" value="NZ_AP018365.1"/>
</dbReference>
<protein>
    <submittedName>
        <fullName evidence="1">Uncharacterized protein</fullName>
    </submittedName>
</protein>
<name>A0A7U3UY52_9ACTN</name>
<gene>
    <name evidence="1" type="ORF">RVR_8260</name>
</gene>
<evidence type="ECO:0000313" key="2">
    <source>
        <dbReference type="Proteomes" id="UP000595703"/>
    </source>
</evidence>
<keyword evidence="2" id="KW-1185">Reference proteome</keyword>
<dbReference type="AlphaFoldDB" id="A0A7U3UY52"/>
<sequence>MTTPLPGMPTPPAPSADYETWAETVRPVYAAAASTGRTFLCWHIARDHHLPDPPNPKRDWARLMSDLHRAGLIRQDGYGEARDHSAVHAWRGTRAAMQGRAA</sequence>
<reference evidence="1 2" key="1">
    <citation type="journal article" date="2010" name="J. Bacteriol.">
        <title>Biochemical characterization of a novel indole prenyltransferase from Streptomyces sp. SN-593.</title>
        <authorList>
            <person name="Takahashi S."/>
            <person name="Takagi H."/>
            <person name="Toyoda A."/>
            <person name="Uramoto M."/>
            <person name="Nogawa T."/>
            <person name="Ueki M."/>
            <person name="Sakaki Y."/>
            <person name="Osada H."/>
        </authorList>
    </citation>
    <scope>NUCLEOTIDE SEQUENCE [LARGE SCALE GENOMIC DNA]</scope>
    <source>
        <strain evidence="1 2">SN-593</strain>
    </source>
</reference>
<organism evidence="1 2">
    <name type="scientific">Actinacidiphila reveromycinica</name>
    <dbReference type="NCBI Taxonomy" id="659352"/>
    <lineage>
        <taxon>Bacteria</taxon>
        <taxon>Bacillati</taxon>
        <taxon>Actinomycetota</taxon>
        <taxon>Actinomycetes</taxon>
        <taxon>Kitasatosporales</taxon>
        <taxon>Streptomycetaceae</taxon>
        <taxon>Actinacidiphila</taxon>
    </lineage>
</organism>
<reference evidence="1 2" key="2">
    <citation type="journal article" date="2011" name="J. Antibiot.">
        <title>Furaquinocins I and J: novel polyketide isoprenoid hybrid compounds from Streptomyces reveromyceticus SN-593.</title>
        <authorList>
            <person name="Panthee S."/>
            <person name="Takahashi S."/>
            <person name="Takagi H."/>
            <person name="Nogawa T."/>
            <person name="Oowada E."/>
            <person name="Uramoto M."/>
            <person name="Osada H."/>
        </authorList>
    </citation>
    <scope>NUCLEOTIDE SEQUENCE [LARGE SCALE GENOMIC DNA]</scope>
    <source>
        <strain evidence="1 2">SN-593</strain>
    </source>
</reference>
<evidence type="ECO:0000313" key="1">
    <source>
        <dbReference type="EMBL" id="BBB01028.1"/>
    </source>
</evidence>
<proteinExistence type="predicted"/>
<dbReference type="EMBL" id="AP018365">
    <property type="protein sequence ID" value="BBB01028.1"/>
    <property type="molecule type" value="Genomic_DNA"/>
</dbReference>